<keyword evidence="3" id="KW-0004">4Fe-4S</keyword>
<dbReference type="PANTHER" id="PTHR30544">
    <property type="entry name" value="23S RRNA METHYLTRANSFERASE"/>
    <property type="match status" value="1"/>
</dbReference>
<dbReference type="InterPro" id="IPR013785">
    <property type="entry name" value="Aldolase_TIM"/>
</dbReference>
<dbReference type="GO" id="GO:0008168">
    <property type="term" value="F:methyltransferase activity"/>
    <property type="evidence" value="ECO:0007669"/>
    <property type="project" value="UniProtKB-KW"/>
</dbReference>
<feature type="domain" description="Radical SAM core" evidence="14">
    <location>
        <begin position="152"/>
        <end position="387"/>
    </location>
</feature>
<evidence type="ECO:0000256" key="9">
    <source>
        <dbReference type="ARBA" id="ARBA00022694"/>
    </source>
</evidence>
<evidence type="ECO:0000256" key="12">
    <source>
        <dbReference type="ARBA" id="ARBA00023014"/>
    </source>
</evidence>
<dbReference type="PROSITE" id="PS51918">
    <property type="entry name" value="RADICAL_SAM"/>
    <property type="match status" value="1"/>
</dbReference>
<dbReference type="PANTHER" id="PTHR30544:SF5">
    <property type="entry name" value="RADICAL SAM CORE DOMAIN-CONTAINING PROTEIN"/>
    <property type="match status" value="1"/>
</dbReference>
<dbReference type="GO" id="GO:0032259">
    <property type="term" value="P:methylation"/>
    <property type="evidence" value="ECO:0007669"/>
    <property type="project" value="UniProtKB-KW"/>
</dbReference>
<keyword evidence="12" id="KW-0411">Iron-sulfur</keyword>
<evidence type="ECO:0000256" key="3">
    <source>
        <dbReference type="ARBA" id="ARBA00022485"/>
    </source>
</evidence>
<protein>
    <submittedName>
        <fullName evidence="15">Radical SAM methylase</fullName>
    </submittedName>
</protein>
<dbReference type="InterPro" id="IPR040072">
    <property type="entry name" value="Methyltransferase_A"/>
</dbReference>
<evidence type="ECO:0000256" key="2">
    <source>
        <dbReference type="ARBA" id="ARBA00004496"/>
    </source>
</evidence>
<dbReference type="Pfam" id="PF04055">
    <property type="entry name" value="Radical_SAM"/>
    <property type="match status" value="1"/>
</dbReference>
<dbReference type="Gene3D" id="3.20.20.70">
    <property type="entry name" value="Aldolase class I"/>
    <property type="match status" value="1"/>
</dbReference>
<dbReference type="Proteomes" id="UP001363151">
    <property type="component" value="Unassembled WGS sequence"/>
</dbReference>
<evidence type="ECO:0000256" key="7">
    <source>
        <dbReference type="ARBA" id="ARBA00022679"/>
    </source>
</evidence>
<evidence type="ECO:0000256" key="13">
    <source>
        <dbReference type="SAM" id="SignalP"/>
    </source>
</evidence>
<keyword evidence="13" id="KW-0732">Signal</keyword>
<feature type="signal peptide" evidence="13">
    <location>
        <begin position="1"/>
        <end position="15"/>
    </location>
</feature>
<dbReference type="SFLD" id="SFLDS00029">
    <property type="entry name" value="Radical_SAM"/>
    <property type="match status" value="1"/>
</dbReference>
<dbReference type="NCBIfam" id="TIGR00048">
    <property type="entry name" value="rRNA_mod_RlmN"/>
    <property type="match status" value="1"/>
</dbReference>
<keyword evidence="5" id="KW-0698">rRNA processing</keyword>
<dbReference type="InterPro" id="IPR058240">
    <property type="entry name" value="rSAM_sf"/>
</dbReference>
<proteinExistence type="inferred from homology"/>
<keyword evidence="6 15" id="KW-0489">Methyltransferase</keyword>
<evidence type="ECO:0000256" key="1">
    <source>
        <dbReference type="ARBA" id="ARBA00001966"/>
    </source>
</evidence>
<evidence type="ECO:0000256" key="4">
    <source>
        <dbReference type="ARBA" id="ARBA00022490"/>
    </source>
</evidence>
<gene>
    <name evidence="15" type="ORF">SO694_00105034</name>
</gene>
<comment type="subcellular location">
    <subcellularLocation>
        <location evidence="2">Cytoplasm</location>
    </subcellularLocation>
</comment>
<comment type="cofactor">
    <cofactor evidence="1">
        <name>[4Fe-4S] cluster</name>
        <dbReference type="ChEBI" id="CHEBI:49883"/>
    </cofactor>
</comment>
<evidence type="ECO:0000313" key="16">
    <source>
        <dbReference type="Proteomes" id="UP001363151"/>
    </source>
</evidence>
<dbReference type="EMBL" id="JBBJCI010000360">
    <property type="protein sequence ID" value="KAK7233402.1"/>
    <property type="molecule type" value="Genomic_DNA"/>
</dbReference>
<keyword evidence="16" id="KW-1185">Reference proteome</keyword>
<dbReference type="Gene3D" id="1.10.150.530">
    <property type="match status" value="1"/>
</dbReference>
<evidence type="ECO:0000256" key="5">
    <source>
        <dbReference type="ARBA" id="ARBA00022552"/>
    </source>
</evidence>
<keyword evidence="10" id="KW-0479">Metal-binding</keyword>
<dbReference type="InterPro" id="IPR048641">
    <property type="entry name" value="RlmN_N"/>
</dbReference>
<feature type="chain" id="PRO_5045318681" evidence="13">
    <location>
        <begin position="16"/>
        <end position="409"/>
    </location>
</feature>
<dbReference type="InterPro" id="IPR007197">
    <property type="entry name" value="rSAM"/>
</dbReference>
<dbReference type="InterPro" id="IPR027492">
    <property type="entry name" value="RNA_MTrfase_RlmN"/>
</dbReference>
<dbReference type="SFLD" id="SFLDG01062">
    <property type="entry name" value="methyltransferase_(Class_A)"/>
    <property type="match status" value="1"/>
</dbReference>
<dbReference type="SFLD" id="SFLDF00275">
    <property type="entry name" value="adenosine_C2_methyltransferase"/>
    <property type="match status" value="1"/>
</dbReference>
<name>A0ABR1FM74_AURAN</name>
<evidence type="ECO:0000256" key="11">
    <source>
        <dbReference type="ARBA" id="ARBA00023004"/>
    </source>
</evidence>
<dbReference type="Pfam" id="PF21016">
    <property type="entry name" value="RlmN_N"/>
    <property type="match status" value="1"/>
</dbReference>
<dbReference type="CDD" id="cd01335">
    <property type="entry name" value="Radical_SAM"/>
    <property type="match status" value="1"/>
</dbReference>
<keyword evidence="8" id="KW-0949">S-adenosyl-L-methionine</keyword>
<evidence type="ECO:0000313" key="15">
    <source>
        <dbReference type="EMBL" id="KAK7233402.1"/>
    </source>
</evidence>
<accession>A0ABR1FM74</accession>
<dbReference type="InterPro" id="IPR004383">
    <property type="entry name" value="rRNA_lsu_MTrfase_RlmN/Cfr"/>
</dbReference>
<keyword evidence="11" id="KW-0408">Iron</keyword>
<sequence>MRLASLMLLGGLARAWVPASRRLSAGPNAAAAARRRRSRLRRQSLAELPGLIDLGAFDRPALEAYVTEELKAPKFRAKQIHEWIYDKGVHDFDAMSNLPKKFRDDLKARGATVGGTIAKLRVEQVSQRDGTIKRAYEFRDGSVVESVLMPYEDGRRTACISSQAGCGMGCTFCATGQMGLTRHLTAAEIFEQAARFSRELSARGERLSNVVFMGMGEPLANYKNVMAAARRINDELGVGARHITISTVGLARGIGKLAEDPLQVTLAVSLHQATDAARSAIMPVNDRYDLETLLGAVRDYQAATRRRVTFEWAAIAGENDDVDAARTLGALLKKHGIRDAHVNVIPLNPTKGYGGKRAKNGAVDRFCKTLETEFGVSATPRVRRGIDIDAGCGQLTTSVLEDASEDAAS</sequence>
<dbReference type="HAMAP" id="MF_01849">
    <property type="entry name" value="RNA_methyltr_RlmN"/>
    <property type="match status" value="1"/>
</dbReference>
<comment type="caution">
    <text evidence="15">The sequence shown here is derived from an EMBL/GenBank/DDBJ whole genome shotgun (WGS) entry which is preliminary data.</text>
</comment>
<reference evidence="15 16" key="1">
    <citation type="submission" date="2024-03" db="EMBL/GenBank/DDBJ databases">
        <title>Aureococcus anophagefferens CCMP1851 and Kratosvirus quantuckense: Draft genome of a second virus-susceptible host strain in the model system.</title>
        <authorList>
            <person name="Chase E."/>
            <person name="Truchon A.R."/>
            <person name="Schepens W."/>
            <person name="Wilhelm S.W."/>
        </authorList>
    </citation>
    <scope>NUCLEOTIDE SEQUENCE [LARGE SCALE GENOMIC DNA]</scope>
    <source>
        <strain evidence="15 16">CCMP1851</strain>
    </source>
</reference>
<evidence type="ECO:0000256" key="6">
    <source>
        <dbReference type="ARBA" id="ARBA00022603"/>
    </source>
</evidence>
<evidence type="ECO:0000259" key="14">
    <source>
        <dbReference type="PROSITE" id="PS51918"/>
    </source>
</evidence>
<keyword evidence="7" id="KW-0808">Transferase</keyword>
<organism evidence="15 16">
    <name type="scientific">Aureococcus anophagefferens</name>
    <name type="common">Harmful bloom alga</name>
    <dbReference type="NCBI Taxonomy" id="44056"/>
    <lineage>
        <taxon>Eukaryota</taxon>
        <taxon>Sar</taxon>
        <taxon>Stramenopiles</taxon>
        <taxon>Ochrophyta</taxon>
        <taxon>Pelagophyceae</taxon>
        <taxon>Pelagomonadales</taxon>
        <taxon>Pelagomonadaceae</taxon>
        <taxon>Aureococcus</taxon>
    </lineage>
</organism>
<evidence type="ECO:0000256" key="10">
    <source>
        <dbReference type="ARBA" id="ARBA00022723"/>
    </source>
</evidence>
<keyword evidence="9" id="KW-0819">tRNA processing</keyword>
<dbReference type="SUPFAM" id="SSF102114">
    <property type="entry name" value="Radical SAM enzymes"/>
    <property type="match status" value="1"/>
</dbReference>
<dbReference type="PIRSF" id="PIRSF006004">
    <property type="entry name" value="CHP00048"/>
    <property type="match status" value="1"/>
</dbReference>
<keyword evidence="4" id="KW-0963">Cytoplasm</keyword>
<evidence type="ECO:0000256" key="8">
    <source>
        <dbReference type="ARBA" id="ARBA00022691"/>
    </source>
</evidence>